<dbReference type="AlphaFoldDB" id="D6XVH0"/>
<dbReference type="InterPro" id="IPR013766">
    <property type="entry name" value="Thioredoxin_domain"/>
</dbReference>
<evidence type="ECO:0000256" key="4">
    <source>
        <dbReference type="ARBA" id="ARBA00023157"/>
    </source>
</evidence>
<evidence type="ECO:0000313" key="9">
    <source>
        <dbReference type="Proteomes" id="UP000000271"/>
    </source>
</evidence>
<dbReference type="GO" id="GO:0016209">
    <property type="term" value="F:antioxidant activity"/>
    <property type="evidence" value="ECO:0007669"/>
    <property type="project" value="InterPro"/>
</dbReference>
<dbReference type="PANTHER" id="PTHR42852:SF6">
    <property type="entry name" value="THIOL:DISULFIDE INTERCHANGE PROTEIN DSBE"/>
    <property type="match status" value="1"/>
</dbReference>
<dbReference type="SUPFAM" id="SSF52833">
    <property type="entry name" value="Thioredoxin-like"/>
    <property type="match status" value="1"/>
</dbReference>
<dbReference type="GO" id="GO:0016491">
    <property type="term" value="F:oxidoreductase activity"/>
    <property type="evidence" value="ECO:0007669"/>
    <property type="project" value="InterPro"/>
</dbReference>
<keyword evidence="9" id="KW-1185">Reference proteome</keyword>
<dbReference type="PROSITE" id="PS00194">
    <property type="entry name" value="THIOREDOXIN_1"/>
    <property type="match status" value="1"/>
</dbReference>
<organism evidence="8 9">
    <name type="scientific">Bacillus selenitireducens (strain ATCC 700615 / DSM 15326 / MLS10)</name>
    <dbReference type="NCBI Taxonomy" id="439292"/>
    <lineage>
        <taxon>Bacteria</taxon>
        <taxon>Bacillati</taxon>
        <taxon>Bacillota</taxon>
        <taxon>Bacilli</taxon>
        <taxon>Bacillales</taxon>
        <taxon>Bacillaceae</taxon>
        <taxon>Salisediminibacterium</taxon>
    </lineage>
</organism>
<keyword evidence="5" id="KW-0676">Redox-active center</keyword>
<dbReference type="GO" id="GO:0017004">
    <property type="term" value="P:cytochrome complex assembly"/>
    <property type="evidence" value="ECO:0007669"/>
    <property type="project" value="UniProtKB-KW"/>
</dbReference>
<feature type="domain" description="Thioredoxin" evidence="7">
    <location>
        <begin position="76"/>
        <end position="220"/>
    </location>
</feature>
<dbReference type="CDD" id="cd02966">
    <property type="entry name" value="TlpA_like_family"/>
    <property type="match status" value="1"/>
</dbReference>
<dbReference type="PROSITE" id="PS51352">
    <property type="entry name" value="THIOREDOXIN_2"/>
    <property type="match status" value="1"/>
</dbReference>
<evidence type="ECO:0000259" key="7">
    <source>
        <dbReference type="PROSITE" id="PS51352"/>
    </source>
</evidence>
<dbReference type="InterPro" id="IPR017937">
    <property type="entry name" value="Thioredoxin_CS"/>
</dbReference>
<keyword evidence="3" id="KW-0735">Signal-anchor</keyword>
<keyword evidence="6" id="KW-0812">Transmembrane</keyword>
<dbReference type="PANTHER" id="PTHR42852">
    <property type="entry name" value="THIOL:DISULFIDE INTERCHANGE PROTEIN DSBE"/>
    <property type="match status" value="1"/>
</dbReference>
<dbReference type="InterPro" id="IPR000866">
    <property type="entry name" value="AhpC/TSA"/>
</dbReference>
<evidence type="ECO:0000256" key="2">
    <source>
        <dbReference type="ARBA" id="ARBA00022748"/>
    </source>
</evidence>
<dbReference type="OrthoDB" id="25753at2"/>
<dbReference type="EMBL" id="CP001791">
    <property type="protein sequence ID" value="ADH99708.1"/>
    <property type="molecule type" value="Genomic_DNA"/>
</dbReference>
<accession>D6XVH0</accession>
<evidence type="ECO:0000256" key="1">
    <source>
        <dbReference type="ARBA" id="ARBA00004196"/>
    </source>
</evidence>
<evidence type="ECO:0000313" key="8">
    <source>
        <dbReference type="EMBL" id="ADH99708.1"/>
    </source>
</evidence>
<keyword evidence="6" id="KW-1133">Transmembrane helix</keyword>
<dbReference type="GO" id="GO:0030313">
    <property type="term" value="C:cell envelope"/>
    <property type="evidence" value="ECO:0007669"/>
    <property type="project" value="UniProtKB-SubCell"/>
</dbReference>
<keyword evidence="2" id="KW-0201">Cytochrome c-type biogenesis</keyword>
<dbReference type="HOGENOM" id="CLU_042529_11_4_9"/>
<keyword evidence="6" id="KW-0472">Membrane</keyword>
<evidence type="ECO:0000256" key="5">
    <source>
        <dbReference type="ARBA" id="ARBA00023284"/>
    </source>
</evidence>
<dbReference type="Gene3D" id="3.40.30.10">
    <property type="entry name" value="Glutaredoxin"/>
    <property type="match status" value="1"/>
</dbReference>
<reference evidence="8" key="1">
    <citation type="submission" date="2009-10" db="EMBL/GenBank/DDBJ databases">
        <title>Complete sequence of Bacillus selenitireducens MLS10.</title>
        <authorList>
            <consortium name="US DOE Joint Genome Institute"/>
            <person name="Lucas S."/>
            <person name="Copeland A."/>
            <person name="Lapidus A."/>
            <person name="Glavina del Rio T."/>
            <person name="Dalin E."/>
            <person name="Tice H."/>
            <person name="Bruce D."/>
            <person name="Goodwin L."/>
            <person name="Pitluck S."/>
            <person name="Sims D."/>
            <person name="Brettin T."/>
            <person name="Detter J.C."/>
            <person name="Han C."/>
            <person name="Larimer F."/>
            <person name="Land M."/>
            <person name="Hauser L."/>
            <person name="Kyrpides N."/>
            <person name="Ovchinnikova G."/>
            <person name="Stolz J."/>
        </authorList>
    </citation>
    <scope>NUCLEOTIDE SEQUENCE [LARGE SCALE GENOMIC DNA]</scope>
    <source>
        <strain evidence="8">MLS10</strain>
    </source>
</reference>
<proteinExistence type="predicted"/>
<evidence type="ECO:0000256" key="3">
    <source>
        <dbReference type="ARBA" id="ARBA00022968"/>
    </source>
</evidence>
<sequence length="226" mass="25403">MLNSLETMNIKKWMSVLILIGAVSVSVYLIVDSNREASQNDALESYLESNGIEREPASELSLIDESEGEMTDETGLSPGYMAPDFELETLEGDLVSLSDFQGDFVILNMWASWCGPCRKKLPDYVQFHETYAEEAGDPVTILGMNMTSTEHSIEGVATLADDFGLPFPVVLDPDGVIREEYEVLVTPTTYMIDPDGRVVVRRQGYFDYGDLENYYRQIVREYDSES</sequence>
<dbReference type="eggNOG" id="COG0526">
    <property type="taxonomic scope" value="Bacteria"/>
</dbReference>
<dbReference type="STRING" id="439292.Bsel_2204"/>
<feature type="transmembrane region" description="Helical" evidence="6">
    <location>
        <begin position="12"/>
        <end position="31"/>
    </location>
</feature>
<name>D6XVH0_BACIE</name>
<comment type="subcellular location">
    <subcellularLocation>
        <location evidence="1">Cell envelope</location>
    </subcellularLocation>
</comment>
<evidence type="ECO:0000256" key="6">
    <source>
        <dbReference type="SAM" id="Phobius"/>
    </source>
</evidence>
<dbReference type="Pfam" id="PF00578">
    <property type="entry name" value="AhpC-TSA"/>
    <property type="match status" value="1"/>
</dbReference>
<keyword evidence="4" id="KW-1015">Disulfide bond</keyword>
<dbReference type="Proteomes" id="UP000000271">
    <property type="component" value="Chromosome"/>
</dbReference>
<dbReference type="InterPro" id="IPR050553">
    <property type="entry name" value="Thioredoxin_ResA/DsbE_sf"/>
</dbReference>
<gene>
    <name evidence="8" type="ordered locus">Bsel_2204</name>
</gene>
<dbReference type="InterPro" id="IPR036249">
    <property type="entry name" value="Thioredoxin-like_sf"/>
</dbReference>
<dbReference type="KEGG" id="bse:Bsel_2204"/>
<protein>
    <submittedName>
        <fullName evidence="8">Alkyl hydroperoxide reductase/ Thiol specific antioxidant/ Mal allergen</fullName>
    </submittedName>
</protein>